<dbReference type="InterPro" id="IPR001920">
    <property type="entry name" value="Asp/Glu_race"/>
</dbReference>
<keyword evidence="2" id="KW-1185">Reference proteome</keyword>
<protein>
    <submittedName>
        <fullName evidence="1">Aspartate/glutamate racemase family protein</fullName>
    </submittedName>
</protein>
<organism evidence="1 2">
    <name type="scientific">Taurinivorans muris</name>
    <dbReference type="NCBI Taxonomy" id="2787751"/>
    <lineage>
        <taxon>Bacteria</taxon>
        <taxon>Pseudomonadati</taxon>
        <taxon>Thermodesulfobacteriota</taxon>
        <taxon>Desulfovibrionia</taxon>
        <taxon>Desulfovibrionales</taxon>
        <taxon>Desulfovibrionaceae</taxon>
        <taxon>Taurinivorans</taxon>
    </lineage>
</organism>
<dbReference type="Proteomes" id="UP001058120">
    <property type="component" value="Chromosome"/>
</dbReference>
<sequence length="240" mass="27025">MFNGTVYQGGKLYYEIPVGILCLESYFPKMRGHLRNPHTYSFPTVMSVIKGLDIPKLLFNPAQEMVQPLIDAAKQLEREGVKAITGSCGFMALFQKEIAEAVSVPVFMSSLLQLPLIRIMHGEKANIGILTASKNALTPRHLEACRVDWDSVTVEGMEGNLEFWETIIEGKRTDFNVPELEREIVGTALRFIETGKLDALLLECTDLAPFARQIQEQSHVPVYDINSLMMLVHSTVRWKI</sequence>
<dbReference type="RefSeq" id="WP_334315471.1">
    <property type="nucleotide sequence ID" value="NZ_CP065938.1"/>
</dbReference>
<dbReference type="Gene3D" id="3.40.50.1860">
    <property type="match status" value="2"/>
</dbReference>
<evidence type="ECO:0000313" key="2">
    <source>
        <dbReference type="Proteomes" id="UP001058120"/>
    </source>
</evidence>
<gene>
    <name evidence="1" type="ORF">JBF11_00690</name>
</gene>
<evidence type="ECO:0000313" key="1">
    <source>
        <dbReference type="EMBL" id="UWX05880.1"/>
    </source>
</evidence>
<dbReference type="Pfam" id="PF01177">
    <property type="entry name" value="Asp_Glu_race"/>
    <property type="match status" value="1"/>
</dbReference>
<dbReference type="EMBL" id="CP065938">
    <property type="protein sequence ID" value="UWX05880.1"/>
    <property type="molecule type" value="Genomic_DNA"/>
</dbReference>
<accession>A0ABY5Y132</accession>
<reference evidence="1" key="1">
    <citation type="submission" date="2020-12" db="EMBL/GenBank/DDBJ databases">
        <title>Taurinivorans muris gen. nov., sp. nov., fundamental and realized metabolic niche of a ubiquitous sulfidogenic bacterium in the murine intestine.</title>
        <authorList>
            <person name="Ye H."/>
            <person name="Hanson B.T."/>
            <person name="Loy A."/>
        </authorList>
    </citation>
    <scope>NUCLEOTIDE SEQUENCE</scope>
    <source>
        <strain evidence="1">LT0009</strain>
    </source>
</reference>
<dbReference type="InterPro" id="IPR015942">
    <property type="entry name" value="Asp/Glu/hydantoin_racemase"/>
</dbReference>
<dbReference type="NCBIfam" id="NF005679">
    <property type="entry name" value="PRK07475.1"/>
    <property type="match status" value="1"/>
</dbReference>
<name>A0ABY5Y132_9BACT</name>
<proteinExistence type="predicted"/>